<dbReference type="EMBL" id="JAFCMP010000555">
    <property type="protein sequence ID" value="KAG5175028.1"/>
    <property type="molecule type" value="Genomic_DNA"/>
</dbReference>
<keyword evidence="1" id="KW-0812">Transmembrane</keyword>
<dbReference type="InterPro" id="IPR036561">
    <property type="entry name" value="MAM33_sf"/>
</dbReference>
<proteinExistence type="predicted"/>
<protein>
    <submittedName>
        <fullName evidence="2">Uncharacterized protein</fullName>
    </submittedName>
</protein>
<dbReference type="InterPro" id="IPR003428">
    <property type="entry name" value="MAM33"/>
</dbReference>
<dbReference type="Pfam" id="PF02330">
    <property type="entry name" value="MAM33"/>
    <property type="match status" value="1"/>
</dbReference>
<evidence type="ECO:0000313" key="3">
    <source>
        <dbReference type="Proteomes" id="UP000664859"/>
    </source>
</evidence>
<gene>
    <name evidence="2" type="ORF">JKP88DRAFT_283939</name>
</gene>
<keyword evidence="1" id="KW-0472">Membrane</keyword>
<reference evidence="2" key="1">
    <citation type="submission" date="2021-02" db="EMBL/GenBank/DDBJ databases">
        <title>First Annotated Genome of the Yellow-green Alga Tribonema minus.</title>
        <authorList>
            <person name="Mahan K.M."/>
        </authorList>
    </citation>
    <scope>NUCLEOTIDE SEQUENCE</scope>
    <source>
        <strain evidence="2">UTEX B ZZ1240</strain>
    </source>
</reference>
<dbReference type="Gene3D" id="3.10.280.10">
    <property type="entry name" value="Mitochondrial glycoprotein"/>
    <property type="match status" value="1"/>
</dbReference>
<name>A0A836C7U7_9STRA</name>
<comment type="caution">
    <text evidence="2">The sequence shown here is derived from an EMBL/GenBank/DDBJ whole genome shotgun (WGS) entry which is preliminary data.</text>
</comment>
<evidence type="ECO:0000256" key="1">
    <source>
        <dbReference type="SAM" id="Phobius"/>
    </source>
</evidence>
<dbReference type="AlphaFoldDB" id="A0A836C7U7"/>
<organism evidence="2 3">
    <name type="scientific">Tribonema minus</name>
    <dbReference type="NCBI Taxonomy" id="303371"/>
    <lineage>
        <taxon>Eukaryota</taxon>
        <taxon>Sar</taxon>
        <taxon>Stramenopiles</taxon>
        <taxon>Ochrophyta</taxon>
        <taxon>PX clade</taxon>
        <taxon>Xanthophyceae</taxon>
        <taxon>Tribonematales</taxon>
        <taxon>Tribonemataceae</taxon>
        <taxon>Tribonema</taxon>
    </lineage>
</organism>
<evidence type="ECO:0000313" key="2">
    <source>
        <dbReference type="EMBL" id="KAG5175028.1"/>
    </source>
</evidence>
<dbReference type="SUPFAM" id="SSF54529">
    <property type="entry name" value="Mitochondrial glycoprotein MAM33-like"/>
    <property type="match status" value="1"/>
</dbReference>
<accession>A0A836C7U7</accession>
<feature type="transmembrane region" description="Helical" evidence="1">
    <location>
        <begin position="29"/>
        <end position="46"/>
    </location>
</feature>
<keyword evidence="1" id="KW-1133">Transmembrane helix</keyword>
<sequence length="247" mass="27512">MGEPKSSEEQRRKEKHRHVPAYNPVADPLLAIGAGLFVYSMLMMCFPERMRTVSGRARAWNASLPKALAAQIMVRQSRVDTKVSLTRLRDSGFELKELPDGKHILLEGKGMPGEHMKLTFEKEASPLVLADVSILMTVEKGGEALGFSLNATKHEVELRRVALLTAPIPAAGTSDLNYAVTVGENSRYYRGMDTQLCDGFDAYLRERGINKGLIKIVRTYAELKAASKEQQKDLQWIHKVQGFVIGK</sequence>
<keyword evidence="3" id="KW-1185">Reference proteome</keyword>
<dbReference type="Proteomes" id="UP000664859">
    <property type="component" value="Unassembled WGS sequence"/>
</dbReference>
<dbReference type="GO" id="GO:0005759">
    <property type="term" value="C:mitochondrial matrix"/>
    <property type="evidence" value="ECO:0007669"/>
    <property type="project" value="InterPro"/>
</dbReference>